<organism evidence="2 3">
    <name type="scientific">Tetrabaena socialis</name>
    <dbReference type="NCBI Taxonomy" id="47790"/>
    <lineage>
        <taxon>Eukaryota</taxon>
        <taxon>Viridiplantae</taxon>
        <taxon>Chlorophyta</taxon>
        <taxon>core chlorophytes</taxon>
        <taxon>Chlorophyceae</taxon>
        <taxon>CS clade</taxon>
        <taxon>Chlamydomonadales</taxon>
        <taxon>Tetrabaenaceae</taxon>
        <taxon>Tetrabaena</taxon>
    </lineage>
</organism>
<reference evidence="2 3" key="1">
    <citation type="journal article" date="2017" name="Mol. Biol. Evol.">
        <title>The 4-celled Tetrabaena socialis nuclear genome reveals the essential components for genetic control of cell number at the origin of multicellularity in the volvocine lineage.</title>
        <authorList>
            <person name="Featherston J."/>
            <person name="Arakaki Y."/>
            <person name="Hanschen E.R."/>
            <person name="Ferris P.J."/>
            <person name="Michod R.E."/>
            <person name="Olson B.J.S.C."/>
            <person name="Nozaki H."/>
            <person name="Durand P.M."/>
        </authorList>
    </citation>
    <scope>NUCLEOTIDE SEQUENCE [LARGE SCALE GENOMIC DNA]</scope>
    <source>
        <strain evidence="2 3">NIES-571</strain>
    </source>
</reference>
<dbReference type="EMBL" id="PGGS01000292">
    <property type="protein sequence ID" value="PNH05608.1"/>
    <property type="molecule type" value="Genomic_DNA"/>
</dbReference>
<evidence type="ECO:0000256" key="1">
    <source>
        <dbReference type="SAM" id="MobiDB-lite"/>
    </source>
</evidence>
<name>A0A2J7ZZD2_9CHLO</name>
<feature type="region of interest" description="Disordered" evidence="1">
    <location>
        <begin position="73"/>
        <end position="96"/>
    </location>
</feature>
<sequence length="96" mass="9902">MGDGVGPGLFKLLVLPCLCHGPASPSLTPAIDALLLPPPPPPPVVLQISTLIAWPALGLAVMDTVIAMQSSKEAVMRKVDESRSRPEASDVPPNGS</sequence>
<gene>
    <name evidence="2" type="ORF">TSOC_008088</name>
</gene>
<dbReference type="Proteomes" id="UP000236333">
    <property type="component" value="Unassembled WGS sequence"/>
</dbReference>
<evidence type="ECO:0000313" key="2">
    <source>
        <dbReference type="EMBL" id="PNH05608.1"/>
    </source>
</evidence>
<dbReference type="OrthoDB" id="10366265at2759"/>
<dbReference type="AlphaFoldDB" id="A0A2J7ZZD2"/>
<feature type="compositionally biased region" description="Basic and acidic residues" evidence="1">
    <location>
        <begin position="74"/>
        <end position="88"/>
    </location>
</feature>
<proteinExistence type="predicted"/>
<evidence type="ECO:0000313" key="3">
    <source>
        <dbReference type="Proteomes" id="UP000236333"/>
    </source>
</evidence>
<comment type="caution">
    <text evidence="2">The sequence shown here is derived from an EMBL/GenBank/DDBJ whole genome shotgun (WGS) entry which is preliminary data.</text>
</comment>
<protein>
    <submittedName>
        <fullName evidence="2">Uncharacterized protein</fullName>
    </submittedName>
</protein>
<keyword evidence="3" id="KW-1185">Reference proteome</keyword>
<accession>A0A2J7ZZD2</accession>